<accession>A0A1V6N364</accession>
<evidence type="ECO:0000313" key="1">
    <source>
        <dbReference type="EMBL" id="OQD59003.1"/>
    </source>
</evidence>
<dbReference type="InterPro" id="IPR013783">
    <property type="entry name" value="Ig-like_fold"/>
</dbReference>
<dbReference type="AlphaFoldDB" id="A0A1V6N364"/>
<dbReference type="Gene3D" id="2.60.40.10">
    <property type="entry name" value="Immunoglobulins"/>
    <property type="match status" value="1"/>
</dbReference>
<dbReference type="SUPFAM" id="SSF51126">
    <property type="entry name" value="Pectin lyase-like"/>
    <property type="match status" value="2"/>
</dbReference>
<dbReference type="EMBL" id="JXMW01000006">
    <property type="protein sequence ID" value="OQD59003.1"/>
    <property type="molecule type" value="Genomic_DNA"/>
</dbReference>
<reference evidence="1 2" key="1">
    <citation type="submission" date="2014-12" db="EMBL/GenBank/DDBJ databases">
        <title>Genome sequence of Methanobrevibacter arboriphilicus DH1, DSM1125.</title>
        <authorList>
            <person name="Poehlein A."/>
            <person name="Thauer R.K."/>
            <person name="Seedorf H."/>
            <person name="Daniel R."/>
        </authorList>
    </citation>
    <scope>NUCLEOTIDE SEQUENCE [LARGE SCALE GENOMIC DNA]</scope>
    <source>
        <strain evidence="1 2">DH1</strain>
    </source>
</reference>
<evidence type="ECO:0008006" key="3">
    <source>
        <dbReference type="Google" id="ProtNLM"/>
    </source>
</evidence>
<dbReference type="OrthoDB" id="383358at2157"/>
<name>A0A1V6N364_METAZ</name>
<proteinExistence type="predicted"/>
<dbReference type="InterPro" id="IPR006626">
    <property type="entry name" value="PbH1"/>
</dbReference>
<keyword evidence="2" id="KW-1185">Reference proteome</keyword>
<dbReference type="SMART" id="SM00710">
    <property type="entry name" value="PbH1"/>
    <property type="match status" value="13"/>
</dbReference>
<organism evidence="1 2">
    <name type="scientific">Methanobrevibacter arboriphilus JCM 13429 = DSM 1125</name>
    <dbReference type="NCBI Taxonomy" id="1300164"/>
    <lineage>
        <taxon>Archaea</taxon>
        <taxon>Methanobacteriati</taxon>
        <taxon>Methanobacteriota</taxon>
        <taxon>Methanomada group</taxon>
        <taxon>Methanobacteria</taxon>
        <taxon>Methanobacteriales</taxon>
        <taxon>Methanobacteriaceae</taxon>
        <taxon>Methanobrevibacter</taxon>
    </lineage>
</organism>
<dbReference type="InterPro" id="IPR011050">
    <property type="entry name" value="Pectin_lyase_fold/virulence"/>
</dbReference>
<protein>
    <recommendedName>
        <fullName evidence="3">Adhesin-like protein</fullName>
    </recommendedName>
</protein>
<dbReference type="Proteomes" id="UP000191661">
    <property type="component" value="Unassembled WGS sequence"/>
</dbReference>
<sequence>MFILTFLFLFILSSVSAGTYNLTSSNTTEQFQNVITSDSDNELIINLEDDGNYTLGQINVTRNATIQGKNKNVNISGSGSGILFNITSNKVKIINLTITGFDTAIQSNNGDLTINGNNITTNGISIDISSVGNDLKGISIGNNVIVSSIANYNRGAIYISALDNSQISVSLIGNNIKGNSFSDSNGVRIRGAGCSNNITLVNNNITGTYGGIYLYGASGSNTNISFINNNITGESRYGVFFDISSSNNSRLTFINNKIIGTYGGVSLDAAINSNTNISFTNNTIIGTSGGVHLFSYSSKNSNISFDNNNIKGTSGNGVQLSSYSSNNTNISFNNNNITGTGYGLYLSAYENSKSQITFAKNNITGGVCGIYVYSFEGNIVGVSFFNNTINSSGDGFYFEYFDTRSIPITNITITNFTINSNTIYADGTGLNFTGLYSNCRVNVSVQYNCIIASFGLNFTGGSNYNSRFDYNWWGVNNITGKVFGINTINHYILNITNLTSLDNLKPGDNVIFAFLVLNTTLVNDNVEHLPYFIVNGTLNGVDYNTSTDDLFTHDFNILSGGNQVLNAFLNDQVVAFTFDSKFFETNSTIIVSPFSVNVGGNVIIGGHLDGYFGNGSDTLIVTVDGDDYEVNIGYNGVWSLNYTTYSTGNIFVLVDYSGNENYTSFTNNTSFIVLKNITNSNIVVSPFSVNVGGNVIIGGHLDGYFGNGSDKLIVTVDGDDYEVNIGYNGVWSLNYKAPHVGIITVIVNLLENPYYENFVNSTSFNVLKADTNSTIIIDSSSVFVGDNIVISGHLANYTGIDSVNVTVDGHTELVHVNEAGFWNLNYIATRAGTFDVIVSLFENSNYEDFVNSTSFNVNRFNVVSTLAVSGKFTYGETIKLKSKLTKGTNGLALKGKLVKFYVNNKLVGSKKTDSNGIAAFNYKIDSTKKLTFKSVFAGDSEYNNKTSNIISKTPSKAKISMVLSSKLYKKRIKVTLKFKRKALKLKWVKFYVKSKYVGKAKTNSKGIALFKYTKKHGKLTIKTLFTGNSLFKSVKSARKIKL</sequence>
<gene>
    <name evidence="1" type="ORF">MBBAR_6c01130</name>
</gene>
<evidence type="ECO:0000313" key="2">
    <source>
        <dbReference type="Proteomes" id="UP000191661"/>
    </source>
</evidence>
<dbReference type="Gene3D" id="2.160.20.10">
    <property type="entry name" value="Single-stranded right-handed beta-helix, Pectin lyase-like"/>
    <property type="match status" value="1"/>
</dbReference>
<dbReference type="RefSeq" id="WP_080460059.1">
    <property type="nucleotide sequence ID" value="NZ_JXMW01000006.1"/>
</dbReference>
<dbReference type="InterPro" id="IPR012334">
    <property type="entry name" value="Pectin_lyas_fold"/>
</dbReference>
<comment type="caution">
    <text evidence="1">The sequence shown here is derived from an EMBL/GenBank/DDBJ whole genome shotgun (WGS) entry which is preliminary data.</text>
</comment>